<evidence type="ECO:0000313" key="3">
    <source>
        <dbReference type="Proteomes" id="UP000319627"/>
    </source>
</evidence>
<gene>
    <name evidence="2" type="ORF">LX59_01534</name>
</gene>
<feature type="transmembrane region" description="Helical" evidence="1">
    <location>
        <begin position="206"/>
        <end position="224"/>
    </location>
</feature>
<dbReference type="AlphaFoldDB" id="A0A562IZN6"/>
<sequence length="397" mass="44815">MSAENLSPSSHWLDQEYSENYKQKFHILLLVFVVVFFTSYEHHFDEWVYTQWVLNYDFGLVRRGLVGGLLKAFGYVPSPEFYMIAAFFFALSACIALFWLLSQSVLSYCKQSTAAFLLALFFICHPLIIPHFAQAAGFLDNINYLIAIIGILAILKGSAKVGVLAILFAGCLIIPIHEASFVMFVPLLIGIWFYTNKPKIVSSDSSLILIVFVLLLAEVIFIGTSNPDSRISLQKYYEHLLATTQPINMDAVRILFNTLQGNASETANTVLSTLYLKFHINMLLGLIPIFFIGIKILKALSSHIKWISYESFLLACSASPLALYLIATDYTRWWSITISNTAISLTLIMRDPVLAAAITKVIYQYRWFIIFAIGFGLALGPLTSHLSYRNLNWIYSL</sequence>
<accession>A0A562IZN6</accession>
<dbReference type="OrthoDB" id="7023979at2"/>
<feature type="transmembrane region" description="Helical" evidence="1">
    <location>
        <begin position="276"/>
        <end position="294"/>
    </location>
</feature>
<evidence type="ECO:0000256" key="1">
    <source>
        <dbReference type="SAM" id="Phobius"/>
    </source>
</evidence>
<dbReference type="RefSeq" id="WP_144571242.1">
    <property type="nucleotide sequence ID" value="NZ_VLKG01000004.1"/>
</dbReference>
<organism evidence="2 3">
    <name type="scientific">Azomonas agilis</name>
    <dbReference type="NCBI Taxonomy" id="116849"/>
    <lineage>
        <taxon>Bacteria</taxon>
        <taxon>Pseudomonadati</taxon>
        <taxon>Pseudomonadota</taxon>
        <taxon>Gammaproteobacteria</taxon>
        <taxon>Pseudomonadales</taxon>
        <taxon>Pseudomonadaceae</taxon>
        <taxon>Azomonas</taxon>
    </lineage>
</organism>
<keyword evidence="1" id="KW-0812">Transmembrane</keyword>
<name>A0A562IZN6_9GAMM</name>
<feature type="transmembrane region" description="Helical" evidence="1">
    <location>
        <begin position="113"/>
        <end position="132"/>
    </location>
</feature>
<evidence type="ECO:0000313" key="2">
    <source>
        <dbReference type="EMBL" id="TWH76024.1"/>
    </source>
</evidence>
<proteinExistence type="predicted"/>
<keyword evidence="1" id="KW-0472">Membrane</keyword>
<dbReference type="EMBL" id="VLKG01000004">
    <property type="protein sequence ID" value="TWH76024.1"/>
    <property type="molecule type" value="Genomic_DNA"/>
</dbReference>
<comment type="caution">
    <text evidence="2">The sequence shown here is derived from an EMBL/GenBank/DDBJ whole genome shotgun (WGS) entry which is preliminary data.</text>
</comment>
<keyword evidence="1" id="KW-1133">Transmembrane helix</keyword>
<dbReference type="Proteomes" id="UP000319627">
    <property type="component" value="Unassembled WGS sequence"/>
</dbReference>
<feature type="transmembrane region" description="Helical" evidence="1">
    <location>
        <begin position="306"/>
        <end position="327"/>
    </location>
</feature>
<feature type="transmembrane region" description="Helical" evidence="1">
    <location>
        <begin position="81"/>
        <end position="101"/>
    </location>
</feature>
<feature type="transmembrane region" description="Helical" evidence="1">
    <location>
        <begin position="25"/>
        <end position="44"/>
    </location>
</feature>
<keyword evidence="3" id="KW-1185">Reference proteome</keyword>
<feature type="transmembrane region" description="Helical" evidence="1">
    <location>
        <begin position="162"/>
        <end position="194"/>
    </location>
</feature>
<feature type="transmembrane region" description="Helical" evidence="1">
    <location>
        <begin position="365"/>
        <end position="388"/>
    </location>
</feature>
<reference evidence="2 3" key="1">
    <citation type="submission" date="2019-07" db="EMBL/GenBank/DDBJ databases">
        <title>Genomic Encyclopedia of Type Strains, Phase I: the one thousand microbial genomes (KMG-I) project.</title>
        <authorList>
            <person name="Kyrpides N."/>
        </authorList>
    </citation>
    <scope>NUCLEOTIDE SEQUENCE [LARGE SCALE GENOMIC DNA]</scope>
    <source>
        <strain evidence="2 3">DSM 375</strain>
    </source>
</reference>
<protein>
    <submittedName>
        <fullName evidence="2">Uncharacterized protein</fullName>
    </submittedName>
</protein>